<evidence type="ECO:0000313" key="3">
    <source>
        <dbReference type="Proteomes" id="UP000286716"/>
    </source>
</evidence>
<evidence type="ECO:0000256" key="1">
    <source>
        <dbReference type="SAM" id="MobiDB-lite"/>
    </source>
</evidence>
<protein>
    <submittedName>
        <fullName evidence="2">Uncharacterized protein</fullName>
    </submittedName>
</protein>
<dbReference type="Proteomes" id="UP000286716">
    <property type="component" value="Unassembled WGS sequence"/>
</dbReference>
<keyword evidence="3" id="KW-1185">Reference proteome</keyword>
<sequence length="87" mass="9911">MPIDWTDYPSLVAHINSMSDTMHQINLEFTARREKRRQQAEARATSAAAAAQPMAAPPPGWYHDPANPKRIVRWDGQQWAEELWIAG</sequence>
<proteinExistence type="predicted"/>
<comment type="caution">
    <text evidence="2">The sequence shown here is derived from an EMBL/GenBank/DDBJ whole genome shotgun (WGS) entry which is preliminary data.</text>
</comment>
<reference evidence="2 3" key="1">
    <citation type="submission" date="2018-05" db="EMBL/GenBank/DDBJ databases">
        <title>Evolution of GPA BGCs.</title>
        <authorList>
            <person name="Waglechner N."/>
            <person name="Wright G.D."/>
        </authorList>
    </citation>
    <scope>NUCLEOTIDE SEQUENCE [LARGE SCALE GENOMIC DNA]</scope>
    <source>
        <strain evidence="2 3">DSM 5908</strain>
    </source>
</reference>
<dbReference type="AlphaFoldDB" id="A0A428WAP0"/>
<dbReference type="EMBL" id="QHHU01000041">
    <property type="protein sequence ID" value="RSM40181.1"/>
    <property type="molecule type" value="Genomic_DNA"/>
</dbReference>
<name>A0A428WAP0_AMYBA</name>
<evidence type="ECO:0000313" key="2">
    <source>
        <dbReference type="EMBL" id="RSM40181.1"/>
    </source>
</evidence>
<feature type="region of interest" description="Disordered" evidence="1">
    <location>
        <begin position="33"/>
        <end position="68"/>
    </location>
</feature>
<gene>
    <name evidence="2" type="ORF">DMA12_27565</name>
</gene>
<organism evidence="2 3">
    <name type="scientific">Amycolatopsis balhimycina DSM 5908</name>
    <dbReference type="NCBI Taxonomy" id="1081091"/>
    <lineage>
        <taxon>Bacteria</taxon>
        <taxon>Bacillati</taxon>
        <taxon>Actinomycetota</taxon>
        <taxon>Actinomycetes</taxon>
        <taxon>Pseudonocardiales</taxon>
        <taxon>Pseudonocardiaceae</taxon>
        <taxon>Amycolatopsis</taxon>
    </lineage>
</organism>
<accession>A0A428WAP0</accession>
<feature type="compositionally biased region" description="Low complexity" evidence="1">
    <location>
        <begin position="41"/>
        <end position="54"/>
    </location>
</feature>